<evidence type="ECO:0000313" key="4">
    <source>
        <dbReference type="EMBL" id="PZM14504.1"/>
    </source>
</evidence>
<dbReference type="SUPFAM" id="SSF53067">
    <property type="entry name" value="Actin-like ATPase domain"/>
    <property type="match status" value="1"/>
</dbReference>
<name>A0A2W4DC64_9HYPH</name>
<dbReference type="GO" id="GO:0006749">
    <property type="term" value="P:glutathione metabolic process"/>
    <property type="evidence" value="ECO:0007669"/>
    <property type="project" value="TreeGrafter"/>
</dbReference>
<sequence>MQQSSSNEGAEPVAEQSQVAGIDVGGTFTDLVLFDTVSGKVRLAKTPTTLDNQATGVLNALDAAEADIASLDLIVHGTTTTTNAVLERNLCRTGLITTQGFRDVLELGRRTRPNAYGMKGEFKPIIPRDLRLEVPERMDAAGNVLKILDEDALRAALQELIARSCEALVIHFLHAYANPAHELRAGEIAAEVWPNENITLGHALLSESREYERGVTAAVNASVQPLLARYVSRLADRLAERGYKHDVLVMNGNGGMVSARHVAKEAAKTVMSGPASGVMAAAYTGRRAGIPDLITYDMGGTSTDVALIRNAEPAVSNEIEIEYAMPIHVPMVDVRTVGAGGGSIARVTAAGLLQVGPESAGASPGPICYGRGGTRPTISDANLILGRLNPAKLNSVPGGMSVDDIKEIFEAELGKPLGLDAVASAAAVLRVANARMADAVRMVSVSLGEDPRDFALFSFGGAGPLHATSIARELGIPRVLTPPRPGITNALGCVVADLRHDFVNTVNRPLDVADIDAVHHLFAKQSEEGRRLIAKERVAIREIREMHSVDMQFIGQTHLLRVPLPGPLPTHAELQARFEEMYFGRFHVELPEIRASLVNVNTSVIGRRTEIDLSMLIDKDGRRASLMEAQTGSRQVWFDRWVETPIYWRDHLPADATISGPAIVEQMDTTILIEPGDKAVQDADGNIIITIGGEQ</sequence>
<accession>A0A2W4DC64</accession>
<dbReference type="RefSeq" id="WP_111160225.1">
    <property type="nucleotide sequence ID" value="NZ_PCDP01000033.1"/>
</dbReference>
<comment type="caution">
    <text evidence="4">The sequence shown here is derived from an EMBL/GenBank/DDBJ whole genome shotgun (WGS) entry which is preliminary data.</text>
</comment>
<reference evidence="4 5" key="1">
    <citation type="journal article" date="2018" name="Sci. Rep.">
        <title>Rhizobium tumorigenes sp. nov., a novel plant tumorigenic bacterium isolated from cane gall tumors on thornless blackberry.</title>
        <authorList>
            <person name="Kuzmanovi N."/>
            <person name="Smalla K."/>
            <person name="Gronow S."/>
            <person name="PuBawska J."/>
        </authorList>
    </citation>
    <scope>NUCLEOTIDE SEQUENCE [LARGE SCALE GENOMIC DNA]</scope>
    <source>
        <strain evidence="4 5">CCBAU 85046</strain>
    </source>
</reference>
<feature type="domain" description="Acetophenone carboxylase-like C-terminal" evidence="3">
    <location>
        <begin position="533"/>
        <end position="682"/>
    </location>
</feature>
<dbReference type="InterPro" id="IPR008040">
    <property type="entry name" value="Hydant_A_N"/>
</dbReference>
<evidence type="ECO:0000313" key="5">
    <source>
        <dbReference type="Proteomes" id="UP000248925"/>
    </source>
</evidence>
<keyword evidence="5" id="KW-1185">Reference proteome</keyword>
<dbReference type="PANTHER" id="PTHR11365:SF23">
    <property type="entry name" value="HYPOTHETICAL 5-OXOPROLINASE (EUROFUNG)-RELATED"/>
    <property type="match status" value="1"/>
</dbReference>
<feature type="domain" description="Hydantoinase/oxoprolinase N-terminal" evidence="2">
    <location>
        <begin position="21"/>
        <end position="192"/>
    </location>
</feature>
<dbReference type="PANTHER" id="PTHR11365">
    <property type="entry name" value="5-OXOPROLINASE RELATED"/>
    <property type="match status" value="1"/>
</dbReference>
<dbReference type="Proteomes" id="UP000248925">
    <property type="component" value="Unassembled WGS sequence"/>
</dbReference>
<evidence type="ECO:0000259" key="2">
    <source>
        <dbReference type="Pfam" id="PF05378"/>
    </source>
</evidence>
<dbReference type="InterPro" id="IPR043129">
    <property type="entry name" value="ATPase_NBD"/>
</dbReference>
<dbReference type="Pfam" id="PF19278">
    <property type="entry name" value="Hydant_A_C"/>
    <property type="match status" value="1"/>
</dbReference>
<gene>
    <name evidence="4" type="ORF">CPY51_10660</name>
</gene>
<dbReference type="Pfam" id="PF01968">
    <property type="entry name" value="Hydantoinase_A"/>
    <property type="match status" value="1"/>
</dbReference>
<dbReference type="OrthoDB" id="9759608at2"/>
<dbReference type="InterPro" id="IPR049517">
    <property type="entry name" value="ACX-like_C"/>
</dbReference>
<dbReference type="AlphaFoldDB" id="A0A2W4DC64"/>
<dbReference type="GO" id="GO:0017168">
    <property type="term" value="F:5-oxoprolinase (ATP-hydrolyzing) activity"/>
    <property type="evidence" value="ECO:0007669"/>
    <property type="project" value="TreeGrafter"/>
</dbReference>
<dbReference type="InterPro" id="IPR045079">
    <property type="entry name" value="Oxoprolinase-like"/>
</dbReference>
<feature type="domain" description="Hydantoinase A/oxoprolinase" evidence="1">
    <location>
        <begin position="213"/>
        <end position="501"/>
    </location>
</feature>
<evidence type="ECO:0000259" key="3">
    <source>
        <dbReference type="Pfam" id="PF19278"/>
    </source>
</evidence>
<organism evidence="4 5">
    <name type="scientific">Rhizobium tubonense</name>
    <dbReference type="NCBI Taxonomy" id="484088"/>
    <lineage>
        <taxon>Bacteria</taxon>
        <taxon>Pseudomonadati</taxon>
        <taxon>Pseudomonadota</taxon>
        <taxon>Alphaproteobacteria</taxon>
        <taxon>Hyphomicrobiales</taxon>
        <taxon>Rhizobiaceae</taxon>
        <taxon>Rhizobium/Agrobacterium group</taxon>
        <taxon>Rhizobium</taxon>
    </lineage>
</organism>
<proteinExistence type="predicted"/>
<dbReference type="Pfam" id="PF05378">
    <property type="entry name" value="Hydant_A_N"/>
    <property type="match status" value="1"/>
</dbReference>
<dbReference type="EMBL" id="PCDP01000033">
    <property type="protein sequence ID" value="PZM14504.1"/>
    <property type="molecule type" value="Genomic_DNA"/>
</dbReference>
<dbReference type="InterPro" id="IPR002821">
    <property type="entry name" value="Hydantoinase_A"/>
</dbReference>
<evidence type="ECO:0000259" key="1">
    <source>
        <dbReference type="Pfam" id="PF01968"/>
    </source>
</evidence>
<protein>
    <submittedName>
        <fullName evidence="4">Hydantoinase</fullName>
    </submittedName>
</protein>
<dbReference type="GO" id="GO:0005829">
    <property type="term" value="C:cytosol"/>
    <property type="evidence" value="ECO:0007669"/>
    <property type="project" value="TreeGrafter"/>
</dbReference>